<dbReference type="GO" id="GO:0008146">
    <property type="term" value="F:sulfotransferase activity"/>
    <property type="evidence" value="ECO:0007669"/>
    <property type="project" value="InterPro"/>
</dbReference>
<evidence type="ECO:0000313" key="5">
    <source>
        <dbReference type="Proteomes" id="UP001152320"/>
    </source>
</evidence>
<dbReference type="Proteomes" id="UP001152320">
    <property type="component" value="Chromosome 19"/>
</dbReference>
<evidence type="ECO:0000313" key="4">
    <source>
        <dbReference type="EMBL" id="KAJ8023719.1"/>
    </source>
</evidence>
<dbReference type="EMBL" id="JAIZAY010000019">
    <property type="protein sequence ID" value="KAJ8023719.1"/>
    <property type="molecule type" value="Genomic_DNA"/>
</dbReference>
<reference evidence="4" key="1">
    <citation type="submission" date="2021-10" db="EMBL/GenBank/DDBJ databases">
        <title>Tropical sea cucumber genome reveals ecological adaptation and Cuvierian tubules defense mechanism.</title>
        <authorList>
            <person name="Chen T."/>
        </authorList>
    </citation>
    <scope>NUCLEOTIDE SEQUENCE</scope>
    <source>
        <strain evidence="4">Nanhai2018</strain>
        <tissue evidence="4">Muscle</tissue>
    </source>
</reference>
<accession>A0A9Q1BFX1</accession>
<dbReference type="Pfam" id="PF00685">
    <property type="entry name" value="Sulfotransfer_1"/>
    <property type="match status" value="1"/>
</dbReference>
<gene>
    <name evidence="4" type="ORF">HOLleu_36237</name>
</gene>
<evidence type="ECO:0000256" key="1">
    <source>
        <dbReference type="ARBA" id="ARBA00005771"/>
    </source>
</evidence>
<comment type="similarity">
    <text evidence="1">Belongs to the sulfotransferase 1 family.</text>
</comment>
<evidence type="ECO:0000256" key="2">
    <source>
        <dbReference type="ARBA" id="ARBA00022679"/>
    </source>
</evidence>
<comment type="caution">
    <text evidence="4">The sequence shown here is derived from an EMBL/GenBank/DDBJ whole genome shotgun (WGS) entry which is preliminary data.</text>
</comment>
<keyword evidence="2" id="KW-0808">Transferase</keyword>
<dbReference type="OrthoDB" id="205623at2759"/>
<organism evidence="4 5">
    <name type="scientific">Holothuria leucospilota</name>
    <name type="common">Black long sea cucumber</name>
    <name type="synonym">Mertensiothuria leucospilota</name>
    <dbReference type="NCBI Taxonomy" id="206669"/>
    <lineage>
        <taxon>Eukaryota</taxon>
        <taxon>Metazoa</taxon>
        <taxon>Echinodermata</taxon>
        <taxon>Eleutherozoa</taxon>
        <taxon>Echinozoa</taxon>
        <taxon>Holothuroidea</taxon>
        <taxon>Aspidochirotacea</taxon>
        <taxon>Aspidochirotida</taxon>
        <taxon>Holothuriidae</taxon>
        <taxon>Holothuria</taxon>
    </lineage>
</organism>
<protein>
    <submittedName>
        <fullName evidence="4">Amine sulfotransferase</fullName>
    </submittedName>
</protein>
<dbReference type="PANTHER" id="PTHR11783">
    <property type="entry name" value="SULFOTRANSFERASE SULT"/>
    <property type="match status" value="1"/>
</dbReference>
<dbReference type="InterPro" id="IPR000863">
    <property type="entry name" value="Sulfotransferase_dom"/>
</dbReference>
<name>A0A9Q1BFX1_HOLLE</name>
<dbReference type="InterPro" id="IPR027417">
    <property type="entry name" value="P-loop_NTPase"/>
</dbReference>
<dbReference type="Gene3D" id="3.40.50.300">
    <property type="entry name" value="P-loop containing nucleotide triphosphate hydrolases"/>
    <property type="match status" value="1"/>
</dbReference>
<keyword evidence="5" id="KW-1185">Reference proteome</keyword>
<feature type="domain" description="Sulfotransferase" evidence="3">
    <location>
        <begin position="40"/>
        <end position="296"/>
    </location>
</feature>
<proteinExistence type="inferred from homology"/>
<dbReference type="SUPFAM" id="SSF52540">
    <property type="entry name" value="P-loop containing nucleoside triphosphate hydrolases"/>
    <property type="match status" value="1"/>
</dbReference>
<dbReference type="AlphaFoldDB" id="A0A9Q1BFX1"/>
<sequence>MEGKRFYMQYVFMYKDEFPVPTMTNEKAMKELEDMDVREDDIFIVTYPKSGTHWMQEIVHLILVNGNAEMLTSKERRPVIELADVMGFDPDLVAAAGPVLREMKDTPSPRVLSSHVRYCLLPKQLQEKRPKLIYVYRHPKDVLISYYDFLLKMIKPEVKPAPFEEFFDDTVSGQFQYGTWFDHVLEYYNHKDDNNFFAVPFEDMKQDLHKVVQDVASFLGKSLDDATLQRVLEGASFEAMKKSFQKDHEKNVSEGKEVIKAHIFVRKGKVGQWKETFTPEQNKRFDILFRDKMKDCEWTRAYAPDSSKMEA</sequence>
<evidence type="ECO:0000259" key="3">
    <source>
        <dbReference type="Pfam" id="PF00685"/>
    </source>
</evidence>